<dbReference type="SUPFAM" id="SSF50331">
    <property type="entry name" value="MOP-like"/>
    <property type="match status" value="1"/>
</dbReference>
<dbReference type="Proteomes" id="UP000245252">
    <property type="component" value="Unassembled WGS sequence"/>
</dbReference>
<name>A0A2U2DIF7_9HYPH</name>
<proteinExistence type="inferred from homology"/>
<keyword evidence="6" id="KW-1278">Translocase</keyword>
<evidence type="ECO:0000256" key="1">
    <source>
        <dbReference type="ARBA" id="ARBA00004417"/>
    </source>
</evidence>
<keyword evidence="3" id="KW-1003">Cell membrane</keyword>
<dbReference type="Pfam" id="PF00005">
    <property type="entry name" value="ABC_tran"/>
    <property type="match status" value="1"/>
</dbReference>
<evidence type="ECO:0000256" key="2">
    <source>
        <dbReference type="ARBA" id="ARBA00005417"/>
    </source>
</evidence>
<evidence type="ECO:0000256" key="4">
    <source>
        <dbReference type="ARBA" id="ARBA00022741"/>
    </source>
</evidence>
<dbReference type="InterPro" id="IPR012340">
    <property type="entry name" value="NA-bd_OB-fold"/>
</dbReference>
<sequence length="362" mass="38578">MPAVELINVSKTFGKKKALDNVSLAVEEGSFTVMCGPPKAGKSLIFRILVGLETADEGRILLSGRDITDEPASRRNIGYVPQSFALYPHMSVFDNIAYPLHLAGAPREEVARKVDATVAMLSITHLVKKTPDQLSGGEKQRVAVARGLMKDAAVFVLDDPLVGLDYKLRERLMDEMKQLCEELRTTFFYATSDSLEALTLAQSFIVLDDGRVVEKADVLSLYAEPQHVRSLELVGFPKANVLQATSAGGAVDLAGLKLAGPDGLAAGAVLAGIRPEDVRLDHSQALKTEGTVQIIEHLGSEIVVYLDVGGSPVTAAFAADGVVPPDLDSRIPVSVDPSRIMLFETASGRLLGRGRAGGAVHG</sequence>
<evidence type="ECO:0000313" key="9">
    <source>
        <dbReference type="EMBL" id="PWE53093.1"/>
    </source>
</evidence>
<dbReference type="InterPro" id="IPR003439">
    <property type="entry name" value="ABC_transporter-like_ATP-bd"/>
</dbReference>
<dbReference type="Pfam" id="PF08402">
    <property type="entry name" value="TOBE_2"/>
    <property type="match status" value="1"/>
</dbReference>
<dbReference type="InterPro" id="IPR047641">
    <property type="entry name" value="ABC_transpr_MalK/UgpC-like"/>
</dbReference>
<reference evidence="9 10" key="1">
    <citation type="submission" date="2018-05" db="EMBL/GenBank/DDBJ databases">
        <title>The draft genome of strain NS-104.</title>
        <authorList>
            <person name="Hang P."/>
            <person name="Jiang J."/>
        </authorList>
    </citation>
    <scope>NUCLEOTIDE SEQUENCE [LARGE SCALE GENOMIC DNA]</scope>
    <source>
        <strain evidence="9 10">NS-104</strain>
    </source>
</reference>
<dbReference type="Gene3D" id="3.40.50.300">
    <property type="entry name" value="P-loop containing nucleotide triphosphate hydrolases"/>
    <property type="match status" value="1"/>
</dbReference>
<dbReference type="InterPro" id="IPR027417">
    <property type="entry name" value="P-loop_NTPase"/>
</dbReference>
<dbReference type="AlphaFoldDB" id="A0A2U2DIF7"/>
<gene>
    <name evidence="9" type="ORF">DEM27_27345</name>
</gene>
<dbReference type="Gene3D" id="2.40.50.140">
    <property type="entry name" value="Nucleic acid-binding proteins"/>
    <property type="match status" value="1"/>
</dbReference>
<dbReference type="GO" id="GO:0022857">
    <property type="term" value="F:transmembrane transporter activity"/>
    <property type="evidence" value="ECO:0007669"/>
    <property type="project" value="InterPro"/>
</dbReference>
<evidence type="ECO:0000256" key="7">
    <source>
        <dbReference type="ARBA" id="ARBA00023136"/>
    </source>
</evidence>
<evidence type="ECO:0000256" key="5">
    <source>
        <dbReference type="ARBA" id="ARBA00022840"/>
    </source>
</evidence>
<evidence type="ECO:0000259" key="8">
    <source>
        <dbReference type="PROSITE" id="PS50893"/>
    </source>
</evidence>
<dbReference type="PANTHER" id="PTHR43875">
    <property type="entry name" value="MALTODEXTRIN IMPORT ATP-BINDING PROTEIN MSMX"/>
    <property type="match status" value="1"/>
</dbReference>
<dbReference type="PROSITE" id="PS50893">
    <property type="entry name" value="ABC_TRANSPORTER_2"/>
    <property type="match status" value="1"/>
</dbReference>
<dbReference type="PROSITE" id="PS00211">
    <property type="entry name" value="ABC_TRANSPORTER_1"/>
    <property type="match status" value="1"/>
</dbReference>
<organism evidence="9 10">
    <name type="scientific">Metarhizobium album</name>
    <dbReference type="NCBI Taxonomy" id="2182425"/>
    <lineage>
        <taxon>Bacteria</taxon>
        <taxon>Pseudomonadati</taxon>
        <taxon>Pseudomonadota</taxon>
        <taxon>Alphaproteobacteria</taxon>
        <taxon>Hyphomicrobiales</taxon>
        <taxon>Rhizobiaceae</taxon>
        <taxon>Metarhizobium</taxon>
    </lineage>
</organism>
<dbReference type="InterPro" id="IPR008995">
    <property type="entry name" value="Mo/tungstate-bd_C_term_dom"/>
</dbReference>
<protein>
    <submittedName>
        <fullName evidence="9">ABC transporter ATP-binding protein</fullName>
    </submittedName>
</protein>
<dbReference type="RefSeq" id="WP_109461427.1">
    <property type="nucleotide sequence ID" value="NZ_QFBC01000018.1"/>
</dbReference>
<dbReference type="InterPro" id="IPR017871">
    <property type="entry name" value="ABC_transporter-like_CS"/>
</dbReference>
<evidence type="ECO:0000256" key="3">
    <source>
        <dbReference type="ARBA" id="ARBA00022475"/>
    </source>
</evidence>
<dbReference type="SUPFAM" id="SSF52540">
    <property type="entry name" value="P-loop containing nucleoside triphosphate hydrolases"/>
    <property type="match status" value="1"/>
</dbReference>
<dbReference type="EMBL" id="QFBC01000018">
    <property type="protein sequence ID" value="PWE53093.1"/>
    <property type="molecule type" value="Genomic_DNA"/>
</dbReference>
<feature type="domain" description="ABC transporter" evidence="8">
    <location>
        <begin position="4"/>
        <end position="234"/>
    </location>
</feature>
<dbReference type="OrthoDB" id="7913008at2"/>
<keyword evidence="7" id="KW-0472">Membrane</keyword>
<dbReference type="GO" id="GO:0055052">
    <property type="term" value="C:ATP-binding cassette (ABC) transporter complex, substrate-binding subunit-containing"/>
    <property type="evidence" value="ECO:0007669"/>
    <property type="project" value="TreeGrafter"/>
</dbReference>
<dbReference type="PANTHER" id="PTHR43875:SF15">
    <property type="entry name" value="TREHALOSE IMPORT ATP-BINDING PROTEIN SUGC"/>
    <property type="match status" value="1"/>
</dbReference>
<dbReference type="InterPro" id="IPR013611">
    <property type="entry name" value="Transp-assoc_OB_typ2"/>
</dbReference>
<keyword evidence="5 9" id="KW-0067">ATP-binding</keyword>
<dbReference type="GO" id="GO:0005524">
    <property type="term" value="F:ATP binding"/>
    <property type="evidence" value="ECO:0007669"/>
    <property type="project" value="UniProtKB-KW"/>
</dbReference>
<comment type="caution">
    <text evidence="9">The sequence shown here is derived from an EMBL/GenBank/DDBJ whole genome shotgun (WGS) entry which is preliminary data.</text>
</comment>
<keyword evidence="10" id="KW-1185">Reference proteome</keyword>
<comment type="subcellular location">
    <subcellularLocation>
        <location evidence="1">Cell inner membrane</location>
        <topology evidence="1">Peripheral membrane protein</topology>
    </subcellularLocation>
</comment>
<comment type="similarity">
    <text evidence="2">Belongs to the ABC transporter superfamily.</text>
</comment>
<evidence type="ECO:0000313" key="10">
    <source>
        <dbReference type="Proteomes" id="UP000245252"/>
    </source>
</evidence>
<dbReference type="GO" id="GO:0016887">
    <property type="term" value="F:ATP hydrolysis activity"/>
    <property type="evidence" value="ECO:0007669"/>
    <property type="project" value="InterPro"/>
</dbReference>
<accession>A0A2U2DIF7</accession>
<evidence type="ECO:0000256" key="6">
    <source>
        <dbReference type="ARBA" id="ARBA00022967"/>
    </source>
</evidence>
<keyword evidence="4" id="KW-0547">Nucleotide-binding</keyword>